<feature type="compositionally biased region" description="Acidic residues" evidence="1">
    <location>
        <begin position="248"/>
        <end position="257"/>
    </location>
</feature>
<organism evidence="3 4">
    <name type="scientific">Promicromonospora sukumoe</name>
    <dbReference type="NCBI Taxonomy" id="88382"/>
    <lineage>
        <taxon>Bacteria</taxon>
        <taxon>Bacillati</taxon>
        <taxon>Actinomycetota</taxon>
        <taxon>Actinomycetes</taxon>
        <taxon>Micrococcales</taxon>
        <taxon>Promicromonosporaceae</taxon>
        <taxon>Promicromonospora</taxon>
    </lineage>
</organism>
<feature type="compositionally biased region" description="Basic and acidic residues" evidence="1">
    <location>
        <begin position="488"/>
        <end position="498"/>
    </location>
</feature>
<dbReference type="InterPro" id="IPR039261">
    <property type="entry name" value="FNR_nucleotide-bd"/>
</dbReference>
<dbReference type="GO" id="GO:0016491">
    <property type="term" value="F:oxidoreductase activity"/>
    <property type="evidence" value="ECO:0007669"/>
    <property type="project" value="InterPro"/>
</dbReference>
<dbReference type="InterPro" id="IPR012349">
    <property type="entry name" value="Split_barrel_FMN-bd"/>
</dbReference>
<dbReference type="Gene3D" id="3.40.50.80">
    <property type="entry name" value="Nucleotide-binding domain of ferredoxin-NADP reductase (FNR) module"/>
    <property type="match status" value="1"/>
</dbReference>
<evidence type="ECO:0000259" key="2">
    <source>
        <dbReference type="PROSITE" id="PS51384"/>
    </source>
</evidence>
<reference evidence="3 4" key="1">
    <citation type="submission" date="2020-07" db="EMBL/GenBank/DDBJ databases">
        <title>Sequencing the genomes of 1000 actinobacteria strains.</title>
        <authorList>
            <person name="Klenk H.-P."/>
        </authorList>
    </citation>
    <scope>NUCLEOTIDE SEQUENCE [LARGE SCALE GENOMIC DNA]</scope>
    <source>
        <strain evidence="3 4">DSM 44121</strain>
    </source>
</reference>
<dbReference type="SUPFAM" id="SSF52343">
    <property type="entry name" value="Ferredoxin reductase-like, C-terminal NADP-linked domain"/>
    <property type="match status" value="1"/>
</dbReference>
<evidence type="ECO:0000256" key="1">
    <source>
        <dbReference type="SAM" id="MobiDB-lite"/>
    </source>
</evidence>
<accession>A0A7W3PDU7</accession>
<dbReference type="Gene3D" id="2.30.110.10">
    <property type="entry name" value="Electron Transport, Fmn-binding Protein, Chain A"/>
    <property type="match status" value="1"/>
</dbReference>
<feature type="region of interest" description="Disordered" evidence="1">
    <location>
        <begin position="156"/>
        <end position="179"/>
    </location>
</feature>
<evidence type="ECO:0000313" key="4">
    <source>
        <dbReference type="Proteomes" id="UP000540568"/>
    </source>
</evidence>
<feature type="region of interest" description="Disordered" evidence="1">
    <location>
        <begin position="480"/>
        <end position="505"/>
    </location>
</feature>
<gene>
    <name evidence="3" type="ORF">FHX71_001811</name>
</gene>
<protein>
    <recommendedName>
        <fullName evidence="2">FAD-binding FR-type domain-containing protein</fullName>
    </recommendedName>
</protein>
<comment type="caution">
    <text evidence="3">The sequence shown here is derived from an EMBL/GenBank/DDBJ whole genome shotgun (WGS) entry which is preliminary data.</text>
</comment>
<evidence type="ECO:0000313" key="3">
    <source>
        <dbReference type="EMBL" id="MBA8807869.1"/>
    </source>
</evidence>
<dbReference type="SUPFAM" id="SSF50475">
    <property type="entry name" value="FMN-binding split barrel"/>
    <property type="match status" value="1"/>
</dbReference>
<dbReference type="InterPro" id="IPR017927">
    <property type="entry name" value="FAD-bd_FR_type"/>
</dbReference>
<dbReference type="RefSeq" id="WP_182615510.1">
    <property type="nucleotide sequence ID" value="NZ_BAAATF010000006.1"/>
</dbReference>
<sequence>MHTLHRHEQWHPGEAEMHRRLGVPPQDNPTIPGLPSAYALWMTRSPLLALGTVDRDDRIWTTVLGGRAGVVRPLAEGVLGLSSAAHLGPRGDGDGPGWTGLDPVLEALFSGPSDGRVVDHPGGKLVAGLAIDLEERTRVKLAGRVFRGVVLPDRAEGEGAAGDGAEGDGAGPSGTRPADPARVDVQLALAVEETLGNCPKYLNSKAVRTHEAFPRLVGDSLPLPQAAVDLVGRSDIFFLSSRHRDGGDGDDGGDTESMDTNNRGGAPGFVRVFSNDADEGVVLVYPEYSGNRLFQTLGNLRTDPAVGITFPDFETGDVLYLSGRAEILVGADAAALLPHSRVAVKVTVEAARFVADGLPFRGRPLAPSPYNPPVRRLAREARGADGRSGAADGADGPEAIATATLVRSSRITPTVYRHTFRLSPDALSPRAAERFATLGPWRAGQHVTLDFSAHLDRGWSHMRDHDPTSLNDDYIRSFTISGAPPEPRPARGREDSAGTEHAGALDGVELDVTVRTHGPVTRFLARRDPGSALTVPVLELGGDEGLRASDQDLVVVAGGVGITPLMAQVGQGAGPGRRLPVLWSLRADDLPLAVDLLERAGQAELDVTLFVTGTLDASGQDDLETLARLGAVVRTRRIRKDDVVGAGATEHARYGVCAGPGLRRALLEWLDGEQVSLVSFDY</sequence>
<feature type="domain" description="FAD-binding FR-type" evidence="2">
    <location>
        <begin position="398"/>
        <end position="547"/>
    </location>
</feature>
<dbReference type="PANTHER" id="PTHR42815:SF2">
    <property type="entry name" value="FAD-BINDING, PUTATIVE (AFU_ORTHOLOGUE AFUA_6G07600)-RELATED"/>
    <property type="match status" value="1"/>
</dbReference>
<feature type="compositionally biased region" description="Gly residues" evidence="1">
    <location>
        <begin position="159"/>
        <end position="172"/>
    </location>
</feature>
<name>A0A7W3PDU7_9MICO</name>
<proteinExistence type="predicted"/>
<keyword evidence="4" id="KW-1185">Reference proteome</keyword>
<dbReference type="PANTHER" id="PTHR42815">
    <property type="entry name" value="FAD-BINDING, PUTATIVE (AFU_ORTHOLOGUE AFUA_6G07600)-RELATED"/>
    <property type="match status" value="1"/>
</dbReference>
<dbReference type="PROSITE" id="PS51384">
    <property type="entry name" value="FAD_FR"/>
    <property type="match status" value="1"/>
</dbReference>
<feature type="region of interest" description="Disordered" evidence="1">
    <location>
        <begin position="242"/>
        <end position="265"/>
    </location>
</feature>
<dbReference type="Proteomes" id="UP000540568">
    <property type="component" value="Unassembled WGS sequence"/>
</dbReference>
<dbReference type="AlphaFoldDB" id="A0A7W3PDU7"/>
<dbReference type="EMBL" id="JACGWV010000001">
    <property type="protein sequence ID" value="MBA8807869.1"/>
    <property type="molecule type" value="Genomic_DNA"/>
</dbReference>